<dbReference type="Pfam" id="PF09002">
    <property type="entry name" value="Card1_endonuc"/>
    <property type="match status" value="1"/>
</dbReference>
<sequence>MKTNVLINLLDKHNEGNLLATDQFKPNKVLYLKSKENDNLYNQIEKYHKENFPLVDIKSYCINEGDIEGINNILNGLIPEETIVNVTGGKRINSLILLNQALIKGFDIIYVDILNKKLYKLGENSNDIFQQFKDIYLDDILKITGANILLDSTTISTYPDVISITKKIYKNLEIWHKYKNKLYDGNIFIHDYAESNKIIVNLEYLNDEETRILKICLIYLQNICAIQCKKNKGEIKIYFQNDYLKGFIFKSGTWLEVLTNIVVREIKEIDDVKSGVVFVWDEGKTKVKNEFDVLAVKDDILICISCKDSSKYDESTLNELDVYSKRLGGDNAKKILVATKEPSKKCINERADAMGINLVILDKDINKFKSSLKKIINN</sequence>
<accession>A0A1I1L8H4</accession>
<dbReference type="GO" id="GO:0003676">
    <property type="term" value="F:nucleic acid binding"/>
    <property type="evidence" value="ECO:0007669"/>
    <property type="project" value="InterPro"/>
</dbReference>
<dbReference type="InterPro" id="IPR011335">
    <property type="entry name" value="Restrct_endonuc-II-like"/>
</dbReference>
<evidence type="ECO:0000259" key="1">
    <source>
        <dbReference type="Pfam" id="PF09002"/>
    </source>
</evidence>
<dbReference type="Gene3D" id="3.40.50.10770">
    <property type="entry name" value="Hypothetical protein VC1899 like domain (Restriction endonuclease-like)"/>
    <property type="match status" value="1"/>
</dbReference>
<name>A0A1I1L8H4_9CLOT</name>
<dbReference type="SUPFAM" id="SSF52980">
    <property type="entry name" value="Restriction endonuclease-like"/>
    <property type="match status" value="1"/>
</dbReference>
<evidence type="ECO:0000313" key="3">
    <source>
        <dbReference type="Proteomes" id="UP000199263"/>
    </source>
</evidence>
<protein>
    <recommendedName>
        <fullName evidence="1">Card1 endonuclease domain-containing protein</fullName>
    </recommendedName>
</protein>
<keyword evidence="3" id="KW-1185">Reference proteome</keyword>
<dbReference type="Gene3D" id="3.40.1350.10">
    <property type="match status" value="1"/>
</dbReference>
<dbReference type="AlphaFoldDB" id="A0A1I1L8H4"/>
<dbReference type="EMBL" id="FOMG01000007">
    <property type="protein sequence ID" value="SFC69306.1"/>
    <property type="molecule type" value="Genomic_DNA"/>
</dbReference>
<dbReference type="InterPro" id="IPR015093">
    <property type="entry name" value="Card1_endonucl_dom"/>
</dbReference>
<evidence type="ECO:0000313" key="2">
    <source>
        <dbReference type="EMBL" id="SFC69306.1"/>
    </source>
</evidence>
<dbReference type="Proteomes" id="UP000199263">
    <property type="component" value="Unassembled WGS sequence"/>
</dbReference>
<reference evidence="2 3" key="1">
    <citation type="submission" date="2016-10" db="EMBL/GenBank/DDBJ databases">
        <authorList>
            <person name="de Groot N.N."/>
        </authorList>
    </citation>
    <scope>NUCLEOTIDE SEQUENCE [LARGE SCALE GENOMIC DNA]</scope>
    <source>
        <strain evidence="2 3">DSM 12992</strain>
    </source>
</reference>
<dbReference type="STRING" id="119641.SAMN05421842_107130"/>
<dbReference type="InterPro" id="IPR011856">
    <property type="entry name" value="tRNA_endonuc-like_dom_sf"/>
</dbReference>
<dbReference type="OrthoDB" id="1904635at2"/>
<organism evidence="2 3">
    <name type="scientific">Clostridium uliginosum</name>
    <dbReference type="NCBI Taxonomy" id="119641"/>
    <lineage>
        <taxon>Bacteria</taxon>
        <taxon>Bacillati</taxon>
        <taxon>Bacillota</taxon>
        <taxon>Clostridia</taxon>
        <taxon>Eubacteriales</taxon>
        <taxon>Clostridiaceae</taxon>
        <taxon>Clostridium</taxon>
    </lineage>
</organism>
<proteinExistence type="predicted"/>
<dbReference type="RefSeq" id="WP_090090031.1">
    <property type="nucleotide sequence ID" value="NZ_FOMG01000007.1"/>
</dbReference>
<gene>
    <name evidence="2" type="ORF">SAMN05421842_107130</name>
</gene>
<feature type="domain" description="Card1 endonuclease" evidence="1">
    <location>
        <begin position="249"/>
        <end position="373"/>
    </location>
</feature>